<protein>
    <submittedName>
        <fullName evidence="2">Uncharacterized protein</fullName>
    </submittedName>
</protein>
<dbReference type="AlphaFoldDB" id="A0A9X2AN87"/>
<sequence>MIATDDGLTFDQRLGWISINVLVSVLTTYLIGQMVASGLIGGLPILLMALIIGFALPIAASVISLI</sequence>
<proteinExistence type="predicted"/>
<dbReference type="EMBL" id="JALGBI010000001">
    <property type="protein sequence ID" value="MCJ0763535.1"/>
    <property type="molecule type" value="Genomic_DNA"/>
</dbReference>
<dbReference type="RefSeq" id="WP_243306124.1">
    <property type="nucleotide sequence ID" value="NZ_JALGBI010000001.1"/>
</dbReference>
<evidence type="ECO:0000256" key="1">
    <source>
        <dbReference type="SAM" id="Phobius"/>
    </source>
</evidence>
<keyword evidence="1" id="KW-1133">Transmembrane helix</keyword>
<feature type="transmembrane region" description="Helical" evidence="1">
    <location>
        <begin position="39"/>
        <end position="63"/>
    </location>
</feature>
<organism evidence="2 3">
    <name type="scientific">Variovorax terrae</name>
    <dbReference type="NCBI Taxonomy" id="2923278"/>
    <lineage>
        <taxon>Bacteria</taxon>
        <taxon>Pseudomonadati</taxon>
        <taxon>Pseudomonadota</taxon>
        <taxon>Betaproteobacteria</taxon>
        <taxon>Burkholderiales</taxon>
        <taxon>Comamonadaceae</taxon>
        <taxon>Variovorax</taxon>
    </lineage>
</organism>
<feature type="transmembrane region" description="Helical" evidence="1">
    <location>
        <begin position="14"/>
        <end position="32"/>
    </location>
</feature>
<keyword evidence="1" id="KW-0472">Membrane</keyword>
<evidence type="ECO:0000313" key="3">
    <source>
        <dbReference type="Proteomes" id="UP001139447"/>
    </source>
</evidence>
<reference evidence="2" key="1">
    <citation type="submission" date="2022-03" db="EMBL/GenBank/DDBJ databases">
        <authorList>
            <person name="Woo C.Y."/>
        </authorList>
    </citation>
    <scope>NUCLEOTIDE SEQUENCE</scope>
    <source>
        <strain evidence="2">CYS-02</strain>
    </source>
</reference>
<keyword evidence="1" id="KW-0812">Transmembrane</keyword>
<dbReference type="Proteomes" id="UP001139447">
    <property type="component" value="Unassembled WGS sequence"/>
</dbReference>
<keyword evidence="3" id="KW-1185">Reference proteome</keyword>
<evidence type="ECO:0000313" key="2">
    <source>
        <dbReference type="EMBL" id="MCJ0763535.1"/>
    </source>
</evidence>
<name>A0A9X2AN87_9BURK</name>
<comment type="caution">
    <text evidence="2">The sequence shown here is derived from an EMBL/GenBank/DDBJ whole genome shotgun (WGS) entry which is preliminary data.</text>
</comment>
<accession>A0A9X2AN87</accession>
<gene>
    <name evidence="2" type="ORF">MMF98_09980</name>
</gene>